<proteinExistence type="predicted"/>
<dbReference type="EMBL" id="WBMR01000076">
    <property type="protein sequence ID" value="KAB2376998.1"/>
    <property type="molecule type" value="Genomic_DNA"/>
</dbReference>
<evidence type="ECO:0008006" key="3">
    <source>
        <dbReference type="Google" id="ProtNLM"/>
    </source>
</evidence>
<organism evidence="1 2">
    <name type="scientific">Actinomadura montaniterrae</name>
    <dbReference type="NCBI Taxonomy" id="1803903"/>
    <lineage>
        <taxon>Bacteria</taxon>
        <taxon>Bacillati</taxon>
        <taxon>Actinomycetota</taxon>
        <taxon>Actinomycetes</taxon>
        <taxon>Streptosporangiales</taxon>
        <taxon>Thermomonosporaceae</taxon>
        <taxon>Actinomadura</taxon>
    </lineage>
</organism>
<dbReference type="Proteomes" id="UP000483004">
    <property type="component" value="Unassembled WGS sequence"/>
</dbReference>
<evidence type="ECO:0000313" key="2">
    <source>
        <dbReference type="Proteomes" id="UP000483004"/>
    </source>
</evidence>
<name>A0A6L3VPA8_9ACTN</name>
<dbReference type="SUPFAM" id="SSF54060">
    <property type="entry name" value="His-Me finger endonucleases"/>
    <property type="match status" value="1"/>
</dbReference>
<accession>A0A6L3VPA8</accession>
<protein>
    <recommendedName>
        <fullName evidence="3">HNH endonuclease</fullName>
    </recommendedName>
</protein>
<sequence>MPSEVWSALLGHEATRQRYEAKTFRRAPEACWYWTGAISSTGHGKLKAAREDGPSIVVTAHAYGYQAAHGVIVARPGEDLVIGHTCDEASCQNPAHWELIPREQNDADYRARRWRRRGPLADVRGAHGRAVAIRAAILAALGEGGDVEAAIAAAATAGLTEVDGLF</sequence>
<evidence type="ECO:0000313" key="1">
    <source>
        <dbReference type="EMBL" id="KAB2376998.1"/>
    </source>
</evidence>
<gene>
    <name evidence="1" type="ORF">F9B16_24315</name>
</gene>
<dbReference type="AlphaFoldDB" id="A0A6L3VPA8"/>
<dbReference type="InterPro" id="IPR044925">
    <property type="entry name" value="His-Me_finger_sf"/>
</dbReference>
<keyword evidence="2" id="KW-1185">Reference proteome</keyword>
<dbReference type="OrthoDB" id="3732358at2"/>
<comment type="caution">
    <text evidence="1">The sequence shown here is derived from an EMBL/GenBank/DDBJ whole genome shotgun (WGS) entry which is preliminary data.</text>
</comment>
<reference evidence="1 2" key="1">
    <citation type="submission" date="2019-09" db="EMBL/GenBank/DDBJ databases">
        <title>Actinomadura physcomitrii sp. nov., a novel actinomycete isolated from moss [Physcomitrium sphaericum (Ludw) Fuernr].</title>
        <authorList>
            <person name="Liu C."/>
            <person name="Zhuang X."/>
        </authorList>
    </citation>
    <scope>NUCLEOTIDE SEQUENCE [LARGE SCALE GENOMIC DNA]</scope>
    <source>
        <strain evidence="1 2">CYP1-1B</strain>
    </source>
</reference>